<accession>A0A251U8X0</accession>
<dbReference type="InterPro" id="IPR005786">
    <property type="entry name" value="B_amino_transII"/>
</dbReference>
<dbReference type="Proteomes" id="UP000215914">
    <property type="component" value="Chromosome 8"/>
</dbReference>
<dbReference type="CDD" id="cd01557">
    <property type="entry name" value="BCAT_beta_family"/>
    <property type="match status" value="1"/>
</dbReference>
<dbReference type="InterPro" id="IPR043131">
    <property type="entry name" value="BCAT-like_N"/>
</dbReference>
<dbReference type="SUPFAM" id="SSF56752">
    <property type="entry name" value="D-aminoacid aminotransferase-like PLP-dependent enzymes"/>
    <property type="match status" value="1"/>
</dbReference>
<comment type="catalytic activity">
    <reaction evidence="8">
        <text>L-leucine + 2-oxoglutarate = 4-methyl-2-oxopentanoate + L-glutamate</text>
        <dbReference type="Rhea" id="RHEA:18321"/>
        <dbReference type="ChEBI" id="CHEBI:16810"/>
        <dbReference type="ChEBI" id="CHEBI:17865"/>
        <dbReference type="ChEBI" id="CHEBI:29985"/>
        <dbReference type="ChEBI" id="CHEBI:57427"/>
        <dbReference type="EC" id="2.6.1.42"/>
    </reaction>
</comment>
<reference evidence="10" key="1">
    <citation type="journal article" date="2017" name="Nature">
        <title>The sunflower genome provides insights into oil metabolism, flowering and Asterid evolution.</title>
        <authorList>
            <person name="Badouin H."/>
            <person name="Gouzy J."/>
            <person name="Grassa C.J."/>
            <person name="Murat F."/>
            <person name="Staton S.E."/>
            <person name="Cottret L."/>
            <person name="Lelandais-Briere C."/>
            <person name="Owens G.L."/>
            <person name="Carrere S."/>
            <person name="Mayjonade B."/>
            <person name="Legrand L."/>
            <person name="Gill N."/>
            <person name="Kane N.C."/>
            <person name="Bowers J.E."/>
            <person name="Hubner S."/>
            <person name="Bellec A."/>
            <person name="Berard A."/>
            <person name="Berges H."/>
            <person name="Blanchet N."/>
            <person name="Boniface M.C."/>
            <person name="Brunel D."/>
            <person name="Catrice O."/>
            <person name="Chaidir N."/>
            <person name="Claudel C."/>
            <person name="Donnadieu C."/>
            <person name="Faraut T."/>
            <person name="Fievet G."/>
            <person name="Helmstetter N."/>
            <person name="King M."/>
            <person name="Knapp S.J."/>
            <person name="Lai Z."/>
            <person name="Le Paslier M.C."/>
            <person name="Lippi Y."/>
            <person name="Lorenzon L."/>
            <person name="Mandel J.R."/>
            <person name="Marage G."/>
            <person name="Marchand G."/>
            <person name="Marquand E."/>
            <person name="Bret-Mestries E."/>
            <person name="Morien E."/>
            <person name="Nambeesan S."/>
            <person name="Nguyen T."/>
            <person name="Pegot-Espagnet P."/>
            <person name="Pouilly N."/>
            <person name="Raftis F."/>
            <person name="Sallet E."/>
            <person name="Schiex T."/>
            <person name="Thomas J."/>
            <person name="Vandecasteele C."/>
            <person name="Vares D."/>
            <person name="Vear F."/>
            <person name="Vautrin S."/>
            <person name="Crespi M."/>
            <person name="Mangin B."/>
            <person name="Burke J.M."/>
            <person name="Salse J."/>
            <person name="Munos S."/>
            <person name="Vincourt P."/>
            <person name="Rieseberg L.H."/>
            <person name="Langlade N.B."/>
        </authorList>
    </citation>
    <scope>NUCLEOTIDE SEQUENCE [LARGE SCALE GENOMIC DNA]</scope>
    <source>
        <strain evidence="10">cv. SF193</strain>
    </source>
</reference>
<dbReference type="Gene3D" id="3.30.470.10">
    <property type="match status" value="1"/>
</dbReference>
<dbReference type="FunFam" id="3.20.10.10:FF:000003">
    <property type="entry name" value="Branched-chain-amino-acid aminotransferase"/>
    <property type="match status" value="1"/>
</dbReference>
<evidence type="ECO:0000256" key="8">
    <source>
        <dbReference type="RuleBase" id="RU004517"/>
    </source>
</evidence>
<dbReference type="FunFam" id="3.30.470.10:FF:000003">
    <property type="entry name" value="Branched-chain-amino-acid aminotransferase"/>
    <property type="match status" value="1"/>
</dbReference>
<keyword evidence="8" id="KW-0100">Branched-chain amino acid biosynthesis</keyword>
<dbReference type="STRING" id="4232.A0A251U8X0"/>
<dbReference type="GO" id="GO:0004084">
    <property type="term" value="F:branched-chain-amino-acid transaminase activity"/>
    <property type="evidence" value="ECO:0000318"/>
    <property type="project" value="GO_Central"/>
</dbReference>
<dbReference type="GO" id="GO:0052654">
    <property type="term" value="F:L-leucine-2-oxoglutarate transaminase activity"/>
    <property type="evidence" value="ECO:0007669"/>
    <property type="project" value="RHEA"/>
</dbReference>
<sequence length="462" mass="51522">MSHGQLDLHWGHYYEDEIKVQKSYITLTYKIRTKVQSGTLRLSAGANRNRLATPSINKESRKLRCLKSVEQCFIIFDPPVSNTMIRQSPFLGRFAQISLSKVRGRCLTTHVASTLQETKHMIRDEEYADIDWNNLGYGIIKTDYIYKAKCTPNNTFEQGQVSDYENIELSPAAGVLNYGQGIFEGTKAFRGENGRILLFRPDQNAIRMQIGAERMCMQSPSFKQFVDAVKQTAIANKRWIPPPGKGSLYIRPLLIGSGPTLGVSPAPEYTFLVYASPVGNYFKEGTKPLNLYVNTESHRATSGGTGGVKSITNYAPVLKAISRAKEQGFSDVVYLDSVHKKYIEEASCSNIFLVKGNVISTPATIGTILEGITRKSIIDIARDLGYKVEERLVAVDELMEADEIFTTGTAVSVATVGSVTYNDRRVEYKTGDELVSQKLYKTLVGIQVGKTEDKFNWVVEIK</sequence>
<evidence type="ECO:0000256" key="5">
    <source>
        <dbReference type="ARBA" id="ARBA00022898"/>
    </source>
</evidence>
<dbReference type="EMBL" id="CM007897">
    <property type="protein sequence ID" value="OTG18741.1"/>
    <property type="molecule type" value="Genomic_DNA"/>
</dbReference>
<evidence type="ECO:0000256" key="3">
    <source>
        <dbReference type="ARBA" id="ARBA00022576"/>
    </source>
</evidence>
<dbReference type="InterPro" id="IPR043132">
    <property type="entry name" value="BCAT-like_C"/>
</dbReference>
<keyword evidence="10" id="KW-1185">Reference proteome</keyword>
<gene>
    <name evidence="9" type="ORF">HannXRQ_Chr08g0226391</name>
</gene>
<dbReference type="InterPro" id="IPR033939">
    <property type="entry name" value="BCAT_family"/>
</dbReference>
<keyword evidence="4 8" id="KW-0808">Transferase</keyword>
<dbReference type="GO" id="GO:0052655">
    <property type="term" value="F:L-valine-2-oxoglutarate transaminase activity"/>
    <property type="evidence" value="ECO:0007669"/>
    <property type="project" value="RHEA"/>
</dbReference>
<organism evidence="9 10">
    <name type="scientific">Helianthus annuus</name>
    <name type="common">Common sunflower</name>
    <dbReference type="NCBI Taxonomy" id="4232"/>
    <lineage>
        <taxon>Eukaryota</taxon>
        <taxon>Viridiplantae</taxon>
        <taxon>Streptophyta</taxon>
        <taxon>Embryophyta</taxon>
        <taxon>Tracheophyta</taxon>
        <taxon>Spermatophyta</taxon>
        <taxon>Magnoliopsida</taxon>
        <taxon>eudicotyledons</taxon>
        <taxon>Gunneridae</taxon>
        <taxon>Pentapetalae</taxon>
        <taxon>asterids</taxon>
        <taxon>campanulids</taxon>
        <taxon>Asterales</taxon>
        <taxon>Asteraceae</taxon>
        <taxon>Asteroideae</taxon>
        <taxon>Heliantheae alliance</taxon>
        <taxon>Heliantheae</taxon>
        <taxon>Helianthus</taxon>
    </lineage>
</organism>
<dbReference type="InParanoid" id="A0A251U8X0"/>
<dbReference type="InterPro" id="IPR018300">
    <property type="entry name" value="Aminotrans_IV_CS"/>
</dbReference>
<dbReference type="NCBIfam" id="TIGR01123">
    <property type="entry name" value="ilvE_II"/>
    <property type="match status" value="1"/>
</dbReference>
<dbReference type="GO" id="GO:0008652">
    <property type="term" value="P:amino acid biosynthetic process"/>
    <property type="evidence" value="ECO:0007669"/>
    <property type="project" value="UniProtKB-KW"/>
</dbReference>
<dbReference type="GO" id="GO:0052656">
    <property type="term" value="F:L-isoleucine-2-oxoglutarate transaminase activity"/>
    <property type="evidence" value="ECO:0007669"/>
    <property type="project" value="RHEA"/>
</dbReference>
<protein>
    <recommendedName>
        <fullName evidence="8">Branched-chain-amino-acid aminotransferase</fullName>
        <ecNumber evidence="8">2.6.1.42</ecNumber>
    </recommendedName>
</protein>
<dbReference type="GO" id="GO:0005737">
    <property type="term" value="C:cytoplasm"/>
    <property type="evidence" value="ECO:0007669"/>
    <property type="project" value="UniProtKB-ARBA"/>
</dbReference>
<comment type="catalytic activity">
    <reaction evidence="8">
        <text>L-valine + 2-oxoglutarate = 3-methyl-2-oxobutanoate + L-glutamate</text>
        <dbReference type="Rhea" id="RHEA:24813"/>
        <dbReference type="ChEBI" id="CHEBI:11851"/>
        <dbReference type="ChEBI" id="CHEBI:16810"/>
        <dbReference type="ChEBI" id="CHEBI:29985"/>
        <dbReference type="ChEBI" id="CHEBI:57762"/>
        <dbReference type="EC" id="2.6.1.42"/>
    </reaction>
</comment>
<keyword evidence="5 7" id="KW-0663">Pyridoxal phosphate</keyword>
<dbReference type="PROSITE" id="PS00770">
    <property type="entry name" value="AA_TRANSFER_CLASS_4"/>
    <property type="match status" value="1"/>
</dbReference>
<dbReference type="AlphaFoldDB" id="A0A251U8X0"/>
<comment type="catalytic activity">
    <reaction evidence="8">
        <text>L-isoleucine + 2-oxoglutarate = (S)-3-methyl-2-oxopentanoate + L-glutamate</text>
        <dbReference type="Rhea" id="RHEA:24801"/>
        <dbReference type="ChEBI" id="CHEBI:16810"/>
        <dbReference type="ChEBI" id="CHEBI:29985"/>
        <dbReference type="ChEBI" id="CHEBI:35146"/>
        <dbReference type="ChEBI" id="CHEBI:58045"/>
        <dbReference type="EC" id="2.6.1.42"/>
    </reaction>
</comment>
<evidence type="ECO:0000256" key="2">
    <source>
        <dbReference type="ARBA" id="ARBA00009320"/>
    </source>
</evidence>
<evidence type="ECO:0000256" key="6">
    <source>
        <dbReference type="RuleBase" id="RU004106"/>
    </source>
</evidence>
<evidence type="ECO:0000313" key="9">
    <source>
        <dbReference type="EMBL" id="OTG18741.1"/>
    </source>
</evidence>
<evidence type="ECO:0000313" key="10">
    <source>
        <dbReference type="Proteomes" id="UP000215914"/>
    </source>
</evidence>
<evidence type="ECO:0000256" key="1">
    <source>
        <dbReference type="ARBA" id="ARBA00001933"/>
    </source>
</evidence>
<dbReference type="InterPro" id="IPR001544">
    <property type="entry name" value="Aminotrans_IV"/>
</dbReference>
<dbReference type="InterPro" id="IPR036038">
    <property type="entry name" value="Aminotransferase-like"/>
</dbReference>
<dbReference type="FunCoup" id="A0A251U8X0">
    <property type="interactions" value="1899"/>
</dbReference>
<dbReference type="PANTHER" id="PTHR42825">
    <property type="entry name" value="AMINO ACID AMINOTRANSFERASE"/>
    <property type="match status" value="1"/>
</dbReference>
<keyword evidence="8" id="KW-0028">Amino-acid biosynthesis</keyword>
<dbReference type="Gene3D" id="3.20.10.10">
    <property type="entry name" value="D-amino Acid Aminotransferase, subunit A, domain 2"/>
    <property type="match status" value="1"/>
</dbReference>
<evidence type="ECO:0000256" key="7">
    <source>
        <dbReference type="RuleBase" id="RU004516"/>
    </source>
</evidence>
<dbReference type="GO" id="GO:0009082">
    <property type="term" value="P:branched-chain amino acid biosynthetic process"/>
    <property type="evidence" value="ECO:0007669"/>
    <property type="project" value="UniProtKB-KW"/>
</dbReference>
<dbReference type="NCBIfam" id="NF009897">
    <property type="entry name" value="PRK13357.1"/>
    <property type="match status" value="1"/>
</dbReference>
<comment type="cofactor">
    <cofactor evidence="1 7">
        <name>pyridoxal 5'-phosphate</name>
        <dbReference type="ChEBI" id="CHEBI:597326"/>
    </cofactor>
</comment>
<dbReference type="PANTHER" id="PTHR42825:SF29">
    <property type="entry name" value="BRANCHED-CHAIN-AMINO-ACID AMINOTRANSFERASE"/>
    <property type="match status" value="1"/>
</dbReference>
<evidence type="ECO:0000256" key="4">
    <source>
        <dbReference type="ARBA" id="ARBA00022679"/>
    </source>
</evidence>
<dbReference type="Pfam" id="PF01063">
    <property type="entry name" value="Aminotran_4"/>
    <property type="match status" value="1"/>
</dbReference>
<proteinExistence type="inferred from homology"/>
<keyword evidence="3 8" id="KW-0032">Aminotransferase</keyword>
<dbReference type="OMA" id="RGWIIEI"/>
<dbReference type="EC" id="2.6.1.42" evidence="8"/>
<comment type="similarity">
    <text evidence="2 6">Belongs to the class-IV pyridoxal-phosphate-dependent aminotransferase family.</text>
</comment>
<name>A0A251U8X0_HELAN</name>